<dbReference type="CDD" id="cd00305">
    <property type="entry name" value="Cu-Zn_Superoxide_Dismutase"/>
    <property type="match status" value="1"/>
</dbReference>
<keyword evidence="7" id="KW-1185">Reference proteome</keyword>
<dbReference type="Proteomes" id="UP001649381">
    <property type="component" value="Unassembled WGS sequence"/>
</dbReference>
<evidence type="ECO:0000256" key="4">
    <source>
        <dbReference type="SAM" id="MobiDB-lite"/>
    </source>
</evidence>
<evidence type="ECO:0000259" key="5">
    <source>
        <dbReference type="Pfam" id="PF00080"/>
    </source>
</evidence>
<comment type="function">
    <text evidence="2">Destroys radicals which are normally produced within the cells and which are toxic to biological systems. May play a role in favoring mycobacterial survival in phagocytes.</text>
</comment>
<feature type="domain" description="Superoxide dismutase copper/zinc binding" evidence="5">
    <location>
        <begin position="68"/>
        <end position="199"/>
    </location>
</feature>
<evidence type="ECO:0000256" key="3">
    <source>
        <dbReference type="RuleBase" id="RU000393"/>
    </source>
</evidence>
<dbReference type="RefSeq" id="WP_236333042.1">
    <property type="nucleotide sequence ID" value="NZ_JAKIJS010000001.1"/>
</dbReference>
<gene>
    <name evidence="6" type="ORF">L2716_06855</name>
</gene>
<comment type="cofactor">
    <cofactor evidence="3">
        <name>Cu cation</name>
        <dbReference type="ChEBI" id="CHEBI:23378"/>
    </cofactor>
    <text evidence="3">Binds 1 copper ion per subunit.</text>
</comment>
<evidence type="ECO:0000313" key="6">
    <source>
        <dbReference type="EMBL" id="MCF6137444.1"/>
    </source>
</evidence>
<feature type="region of interest" description="Disordered" evidence="4">
    <location>
        <begin position="24"/>
        <end position="50"/>
    </location>
</feature>
<name>A0ABS9H0K5_9BACL</name>
<dbReference type="EC" id="1.15.1.1" evidence="3"/>
<dbReference type="PANTHER" id="PTHR10003">
    <property type="entry name" value="SUPEROXIDE DISMUTASE CU-ZN -RELATED"/>
    <property type="match status" value="1"/>
</dbReference>
<dbReference type="SUPFAM" id="SSF49329">
    <property type="entry name" value="Cu,Zn superoxide dismutase-like"/>
    <property type="match status" value="1"/>
</dbReference>
<keyword evidence="3" id="KW-0862">Zinc</keyword>
<accession>A0ABS9H0K5</accession>
<comment type="catalytic activity">
    <reaction evidence="3">
        <text>2 superoxide + 2 H(+) = H2O2 + O2</text>
        <dbReference type="Rhea" id="RHEA:20696"/>
        <dbReference type="ChEBI" id="CHEBI:15378"/>
        <dbReference type="ChEBI" id="CHEBI:15379"/>
        <dbReference type="ChEBI" id="CHEBI:16240"/>
        <dbReference type="ChEBI" id="CHEBI:18421"/>
        <dbReference type="EC" id="1.15.1.1"/>
    </reaction>
</comment>
<dbReference type="InterPro" id="IPR018152">
    <property type="entry name" value="SOD_Cu/Zn_BS"/>
</dbReference>
<keyword evidence="3" id="KW-0560">Oxidoreductase</keyword>
<comment type="similarity">
    <text evidence="1 3">Belongs to the Cu-Zn superoxide dismutase family.</text>
</comment>
<dbReference type="PROSITE" id="PS51257">
    <property type="entry name" value="PROKAR_LIPOPROTEIN"/>
    <property type="match status" value="1"/>
</dbReference>
<protein>
    <recommendedName>
        <fullName evidence="3">Superoxide dismutase [Cu-Zn]</fullName>
        <ecNumber evidence="3">1.15.1.1</ecNumber>
    </recommendedName>
</protein>
<dbReference type="InterPro" id="IPR001424">
    <property type="entry name" value="SOD_Cu_Zn_dom"/>
</dbReference>
<keyword evidence="3" id="KW-0479">Metal-binding</keyword>
<dbReference type="Gene3D" id="2.60.40.200">
    <property type="entry name" value="Superoxide dismutase, copper/zinc binding domain"/>
    <property type="match status" value="1"/>
</dbReference>
<dbReference type="InterPro" id="IPR036423">
    <property type="entry name" value="SOD-like_Cu/Zn_dom_sf"/>
</dbReference>
<dbReference type="PROSITE" id="PS00332">
    <property type="entry name" value="SOD_CU_ZN_2"/>
    <property type="match status" value="1"/>
</dbReference>
<evidence type="ECO:0000256" key="1">
    <source>
        <dbReference type="ARBA" id="ARBA00010457"/>
    </source>
</evidence>
<organism evidence="6 7">
    <name type="scientific">Pseudalkalibacillus berkeleyi</name>
    <dbReference type="NCBI Taxonomy" id="1069813"/>
    <lineage>
        <taxon>Bacteria</taxon>
        <taxon>Bacillati</taxon>
        <taxon>Bacillota</taxon>
        <taxon>Bacilli</taxon>
        <taxon>Bacillales</taxon>
        <taxon>Fictibacillaceae</taxon>
        <taxon>Pseudalkalibacillus</taxon>
    </lineage>
</organism>
<proteinExistence type="inferred from homology"/>
<feature type="region of interest" description="Disordered" evidence="4">
    <location>
        <begin position="176"/>
        <end position="203"/>
    </location>
</feature>
<keyword evidence="3" id="KW-0186">Copper</keyword>
<reference evidence="6 7" key="1">
    <citation type="submission" date="2022-01" db="EMBL/GenBank/DDBJ databases">
        <title>Alkalihalobacillus sp. EGI L200015, a novel bacterium isolated from a salt lake sediment.</title>
        <authorList>
            <person name="Gao L."/>
            <person name="Fang B.-Z."/>
            <person name="Li W.-J."/>
        </authorList>
    </citation>
    <scope>NUCLEOTIDE SEQUENCE [LARGE SCALE GENOMIC DNA]</scope>
    <source>
        <strain evidence="6 7">KCTC 12718</strain>
    </source>
</reference>
<comment type="cofactor">
    <cofactor evidence="3">
        <name>Zn(2+)</name>
        <dbReference type="ChEBI" id="CHEBI:29105"/>
    </cofactor>
    <text evidence="3">Binds 1 zinc ion per subunit.</text>
</comment>
<dbReference type="InterPro" id="IPR024134">
    <property type="entry name" value="SOD_Cu/Zn_/chaperone"/>
</dbReference>
<comment type="caution">
    <text evidence="6">The sequence shown here is derived from an EMBL/GenBank/DDBJ whole genome shotgun (WGS) entry which is preliminary data.</text>
</comment>
<dbReference type="EMBL" id="JAKIJS010000001">
    <property type="protein sequence ID" value="MCF6137444.1"/>
    <property type="molecule type" value="Genomic_DNA"/>
</dbReference>
<sequence length="203" mass="21806">MKRWMVYTVLFIVLLALVACSSEESKESKSDNGEENPTLSGNEHEGNTKDQVVPLSITLKNNKGEKIGTADFEQQFEGVKITVKASNLTPGEHGFHIHEKGACKEPDFKSAGGHFNPTDASHGTDHDKGPHAGDLPNLNVNDDGMVQEEVLAEKVTLKSGEANSLINEQGTALVIHEGEDDKTSQPSGDAGKRVSCGVISEQQ</sequence>
<evidence type="ECO:0000256" key="2">
    <source>
        <dbReference type="ARBA" id="ARBA00024900"/>
    </source>
</evidence>
<evidence type="ECO:0000313" key="7">
    <source>
        <dbReference type="Proteomes" id="UP001649381"/>
    </source>
</evidence>
<dbReference type="Pfam" id="PF00080">
    <property type="entry name" value="Sod_Cu"/>
    <property type="match status" value="1"/>
</dbReference>